<reference evidence="11 12" key="1">
    <citation type="submission" date="2017-12" db="EMBL/GenBank/DDBJ databases">
        <authorList>
            <person name="Paulsen S."/>
            <person name="Gram L.K."/>
        </authorList>
    </citation>
    <scope>NUCLEOTIDE SEQUENCE [LARGE SCALE GENOMIC DNA]</scope>
    <source>
        <strain evidence="11 12">S1189</strain>
    </source>
</reference>
<dbReference type="EMBL" id="PNCM01000006">
    <property type="protein sequence ID" value="TMP83526.1"/>
    <property type="molecule type" value="Genomic_DNA"/>
</dbReference>
<dbReference type="SUPFAM" id="SSF54631">
    <property type="entry name" value="CBS-domain pair"/>
    <property type="match status" value="1"/>
</dbReference>
<dbReference type="GO" id="GO:0046872">
    <property type="term" value="F:metal ion binding"/>
    <property type="evidence" value="ECO:0007669"/>
    <property type="project" value="UniProtKB-KW"/>
</dbReference>
<dbReference type="Gene3D" id="1.25.60.10">
    <property type="entry name" value="MgtE N-terminal domain-like"/>
    <property type="match status" value="1"/>
</dbReference>
<evidence type="ECO:0000313" key="12">
    <source>
        <dbReference type="Proteomes" id="UP000307362"/>
    </source>
</evidence>
<dbReference type="Pfam" id="PF01769">
    <property type="entry name" value="MgtE"/>
    <property type="match status" value="1"/>
</dbReference>
<dbReference type="Pfam" id="PF00571">
    <property type="entry name" value="CBS"/>
    <property type="match status" value="2"/>
</dbReference>
<dbReference type="SMART" id="SM00924">
    <property type="entry name" value="MgtE_N"/>
    <property type="match status" value="1"/>
</dbReference>
<sequence>MPEAFEQDYTLQQLQQVTQAINNGQFVQVRRILAETPPCDTALLLESSPNKIRKQLWQLVDPDIQGDVLEELSEDVRIGIIHQMDPELIAAATEDMDDDDLGEVLRSLPDDVYQDVVGAMDAQDRERATQALSYQEGSAGALMSTDTVTIRPDVTLDVVLRYLRLRGELPDGTDDLYVVDKENQFIGALPVATLLTKSPDKVVSELMDDEKETIPVSMDESEVAQLFERHNWISAAVVDDNNLQLLGRITIDDIVDVIREDAEHSMLSMAGLDDEEDTFAPVLKSSQRRSIWLGINLLTALLAAFVASFFESTLDILPILAVLNGIVPSMGGVAGSQTLTLVIRGIALGHINNTNQKFLLGKELAIGALNGILWSLLIAGVVALWQWDFVLGAVIAFAMFMNLLAAGIAGASIPIILKRMNIDPALAGSVVLTTVTDIVGIFAFLGTATLFLT</sequence>
<feature type="domain" description="CBS" evidence="10">
    <location>
        <begin position="207"/>
        <end position="266"/>
    </location>
</feature>
<evidence type="ECO:0000259" key="10">
    <source>
        <dbReference type="PROSITE" id="PS51371"/>
    </source>
</evidence>
<dbReference type="PANTHER" id="PTHR43773:SF1">
    <property type="entry name" value="MAGNESIUM TRANSPORTER MGTE"/>
    <property type="match status" value="1"/>
</dbReference>
<reference evidence="12" key="2">
    <citation type="submission" date="2019-06" db="EMBL/GenBank/DDBJ databases">
        <title>Co-occurence of chitin degradation, pigmentation and bioactivity in marine Pseudoalteromonas.</title>
        <authorList>
            <person name="Sonnenschein E.C."/>
            <person name="Bech P.K."/>
        </authorList>
    </citation>
    <scope>NUCLEOTIDE SEQUENCE [LARGE SCALE GENOMIC DNA]</scope>
    <source>
        <strain evidence="12">S1189</strain>
    </source>
</reference>
<keyword evidence="6 9" id="KW-1133">Transmembrane helix</keyword>
<dbReference type="SMART" id="SM00116">
    <property type="entry name" value="CBS"/>
    <property type="match status" value="2"/>
</dbReference>
<evidence type="ECO:0000256" key="8">
    <source>
        <dbReference type="PROSITE-ProRule" id="PRU00703"/>
    </source>
</evidence>
<evidence type="ECO:0000256" key="9">
    <source>
        <dbReference type="RuleBase" id="RU362011"/>
    </source>
</evidence>
<feature type="transmembrane region" description="Helical" evidence="9">
    <location>
        <begin position="364"/>
        <end position="387"/>
    </location>
</feature>
<dbReference type="Gene3D" id="3.10.580.10">
    <property type="entry name" value="CBS-domain"/>
    <property type="match status" value="1"/>
</dbReference>
<comment type="subunit">
    <text evidence="9">Homodimer.</text>
</comment>
<keyword evidence="8" id="KW-0129">CBS domain</keyword>
<name>A0A5S3YXV4_9GAMM</name>
<dbReference type="PANTHER" id="PTHR43773">
    <property type="entry name" value="MAGNESIUM TRANSPORTER MGTE"/>
    <property type="match status" value="1"/>
</dbReference>
<dbReference type="GO" id="GO:0015095">
    <property type="term" value="F:magnesium ion transmembrane transporter activity"/>
    <property type="evidence" value="ECO:0007669"/>
    <property type="project" value="UniProtKB-UniRule"/>
</dbReference>
<keyword evidence="9" id="KW-0479">Metal-binding</keyword>
<protein>
    <recommendedName>
        <fullName evidence="9">Magnesium transporter MgtE</fullName>
    </recommendedName>
</protein>
<dbReference type="InterPro" id="IPR000644">
    <property type="entry name" value="CBS_dom"/>
</dbReference>
<dbReference type="InterPro" id="IPR006667">
    <property type="entry name" value="SLC41_membr_dom"/>
</dbReference>
<proteinExistence type="inferred from homology"/>
<evidence type="ECO:0000256" key="6">
    <source>
        <dbReference type="ARBA" id="ARBA00022989"/>
    </source>
</evidence>
<comment type="function">
    <text evidence="9">Acts as a magnesium transporter.</text>
</comment>
<dbReference type="CDD" id="cd04606">
    <property type="entry name" value="CBS_pair_Mg_transporter"/>
    <property type="match status" value="1"/>
</dbReference>
<evidence type="ECO:0000256" key="3">
    <source>
        <dbReference type="ARBA" id="ARBA00022448"/>
    </source>
</evidence>
<evidence type="ECO:0000256" key="5">
    <source>
        <dbReference type="ARBA" id="ARBA00022842"/>
    </source>
</evidence>
<dbReference type="InterPro" id="IPR006668">
    <property type="entry name" value="Mg_transptr_MgtE_intracell_dom"/>
</dbReference>
<evidence type="ECO:0000313" key="11">
    <source>
        <dbReference type="EMBL" id="TMP83526.1"/>
    </source>
</evidence>
<dbReference type="Pfam" id="PF03448">
    <property type="entry name" value="MgtE_N"/>
    <property type="match status" value="1"/>
</dbReference>
<keyword evidence="4 9" id="KW-0812">Transmembrane</keyword>
<keyword evidence="7 9" id="KW-0472">Membrane</keyword>
<evidence type="ECO:0000256" key="4">
    <source>
        <dbReference type="ARBA" id="ARBA00022692"/>
    </source>
</evidence>
<dbReference type="NCBIfam" id="TIGR00400">
    <property type="entry name" value="mgtE"/>
    <property type="match status" value="1"/>
</dbReference>
<dbReference type="PROSITE" id="PS51371">
    <property type="entry name" value="CBS"/>
    <property type="match status" value="2"/>
</dbReference>
<keyword evidence="5 9" id="KW-0460">Magnesium</keyword>
<evidence type="ECO:0000256" key="2">
    <source>
        <dbReference type="ARBA" id="ARBA00009749"/>
    </source>
</evidence>
<gene>
    <name evidence="11" type="primary">mgtE</name>
    <name evidence="11" type="ORF">CWB73_01480</name>
</gene>
<dbReference type="AlphaFoldDB" id="A0A5S3YXV4"/>
<keyword evidence="9" id="KW-1003">Cell membrane</keyword>
<feature type="domain" description="CBS" evidence="10">
    <location>
        <begin position="143"/>
        <end position="205"/>
    </location>
</feature>
<dbReference type="RefSeq" id="WP_138566130.1">
    <property type="nucleotide sequence ID" value="NZ_PNCM01000006.1"/>
</dbReference>
<comment type="caution">
    <text evidence="11">The sequence shown here is derived from an EMBL/GenBank/DDBJ whole genome shotgun (WGS) entry which is preliminary data.</text>
</comment>
<dbReference type="GO" id="GO:0005886">
    <property type="term" value="C:plasma membrane"/>
    <property type="evidence" value="ECO:0007669"/>
    <property type="project" value="UniProtKB-SubCell"/>
</dbReference>
<dbReference type="Proteomes" id="UP000307362">
    <property type="component" value="Unassembled WGS sequence"/>
</dbReference>
<dbReference type="InterPro" id="IPR036739">
    <property type="entry name" value="SLC41_membr_dom_sf"/>
</dbReference>
<dbReference type="InterPro" id="IPR046342">
    <property type="entry name" value="CBS_dom_sf"/>
</dbReference>
<dbReference type="Gene3D" id="1.10.357.20">
    <property type="entry name" value="SLC41 divalent cation transporters, integral membrane domain"/>
    <property type="match status" value="1"/>
</dbReference>
<dbReference type="InterPro" id="IPR006669">
    <property type="entry name" value="MgtE_transporter"/>
</dbReference>
<comment type="similarity">
    <text evidence="2 9">Belongs to the SLC41A transporter family.</text>
</comment>
<feature type="transmembrane region" description="Helical" evidence="9">
    <location>
        <begin position="291"/>
        <end position="310"/>
    </location>
</feature>
<feature type="transmembrane region" description="Helical" evidence="9">
    <location>
        <begin position="316"/>
        <end position="343"/>
    </location>
</feature>
<feature type="transmembrane region" description="Helical" evidence="9">
    <location>
        <begin position="429"/>
        <end position="452"/>
    </location>
</feature>
<dbReference type="SUPFAM" id="SSF161093">
    <property type="entry name" value="MgtE membrane domain-like"/>
    <property type="match status" value="1"/>
</dbReference>
<dbReference type="SUPFAM" id="SSF158791">
    <property type="entry name" value="MgtE N-terminal domain-like"/>
    <property type="match status" value="1"/>
</dbReference>
<evidence type="ECO:0000256" key="1">
    <source>
        <dbReference type="ARBA" id="ARBA00004141"/>
    </source>
</evidence>
<dbReference type="OrthoDB" id="9790355at2"/>
<feature type="transmembrane region" description="Helical" evidence="9">
    <location>
        <begin position="393"/>
        <end position="417"/>
    </location>
</feature>
<keyword evidence="3 9" id="KW-0813">Transport</keyword>
<dbReference type="InterPro" id="IPR038076">
    <property type="entry name" value="MgtE_N_sf"/>
</dbReference>
<accession>A0A5S3YXV4</accession>
<organism evidence="11 12">
    <name type="scientific">Pseudoalteromonas phenolica</name>
    <dbReference type="NCBI Taxonomy" id="161398"/>
    <lineage>
        <taxon>Bacteria</taxon>
        <taxon>Pseudomonadati</taxon>
        <taxon>Pseudomonadota</taxon>
        <taxon>Gammaproteobacteria</taxon>
        <taxon>Alteromonadales</taxon>
        <taxon>Pseudoalteromonadaceae</taxon>
        <taxon>Pseudoalteromonas</taxon>
    </lineage>
</organism>
<comment type="subcellular location">
    <subcellularLocation>
        <location evidence="9">Cell membrane</location>
        <topology evidence="9">Multi-pass membrane protein</topology>
    </subcellularLocation>
    <subcellularLocation>
        <location evidence="1">Membrane</location>
        <topology evidence="1">Multi-pass membrane protein</topology>
    </subcellularLocation>
</comment>
<evidence type="ECO:0000256" key="7">
    <source>
        <dbReference type="ARBA" id="ARBA00023136"/>
    </source>
</evidence>